<evidence type="ECO:0000256" key="7">
    <source>
        <dbReference type="ARBA" id="ARBA00022840"/>
    </source>
</evidence>
<comment type="similarity">
    <text evidence="2">Belongs to the glycerate kinase type-1 family.</text>
</comment>
<evidence type="ECO:0000256" key="3">
    <source>
        <dbReference type="ARBA" id="ARBA00011738"/>
    </source>
</evidence>
<protein>
    <recommendedName>
        <fullName evidence="9">glycerate 2-kinase</fullName>
        <ecNumber evidence="9">2.7.1.165</ecNumber>
    </recommendedName>
</protein>
<evidence type="ECO:0000256" key="8">
    <source>
        <dbReference type="ARBA" id="ARBA00051351"/>
    </source>
</evidence>
<evidence type="ECO:0000256" key="2">
    <source>
        <dbReference type="ARBA" id="ARBA00006284"/>
    </source>
</evidence>
<dbReference type="EC" id="2.7.1.165" evidence="9"/>
<evidence type="ECO:0000256" key="5">
    <source>
        <dbReference type="ARBA" id="ARBA00022741"/>
    </source>
</evidence>
<proteinExistence type="inferred from homology"/>
<evidence type="ECO:0000313" key="12">
    <source>
        <dbReference type="EMBL" id="RJP71233.1"/>
    </source>
</evidence>
<dbReference type="EMBL" id="QZKI01000061">
    <property type="protein sequence ID" value="RJP71233.1"/>
    <property type="molecule type" value="Genomic_DNA"/>
</dbReference>
<feature type="domain" description="MOFRL-associated" evidence="11">
    <location>
        <begin position="13"/>
        <end position="250"/>
    </location>
</feature>
<keyword evidence="7" id="KW-0067">ATP-binding</keyword>
<evidence type="ECO:0000259" key="11">
    <source>
        <dbReference type="Pfam" id="PF13660"/>
    </source>
</evidence>
<dbReference type="PANTHER" id="PTHR12227:SF0">
    <property type="entry name" value="GLYCERATE KINASE"/>
    <property type="match status" value="1"/>
</dbReference>
<dbReference type="InterPro" id="IPR038614">
    <property type="entry name" value="GK_N_sf"/>
</dbReference>
<sequence>MQGMNLQQLRDAALAIAHAAIRAVDPEALIHKSVRLEGDRLIIGATNIALSEFRRIIVVGAGKASASMARALETILGNRIAGGSIVVKDGHTRSLQRIEVIEAAHPVPDERGVSAARKLIGLLKENARRDTLVLCLISGGGSALMPLPAEGLSLNDKQAMTRLLLECGASIDEVNIVRKHISGIKGGQLARAAAPARVCTLLLSDAVGDAPDVIASGPTVGDPSTFSDAKAVMEKYNIWHRVPKSVANFIQSGVNGEIKETPKPDDEIFRNVSNDIIGNNRSALIAASEKAVSLGFRPLILSACISGEAREVGTVFASIALETANSHNPIAPPACILAGGETTVTIRGKGKGGRNQELALSAALKLAKSGNIVLASVGTDGTDGPTDAAGAVVDTTTVERARKHGLDPVAYLQRNDSYNLLEPIGDLLKTGPTGTNVMDLLITLVG</sequence>
<organism evidence="12 13">
    <name type="scientific">Candidatus Abyssobacteria bacterium SURF_17</name>
    <dbReference type="NCBI Taxonomy" id="2093361"/>
    <lineage>
        <taxon>Bacteria</taxon>
        <taxon>Pseudomonadati</taxon>
        <taxon>Candidatus Hydrogenedentota</taxon>
        <taxon>Candidatus Abyssobacteria</taxon>
    </lineage>
</organism>
<dbReference type="InterPro" id="IPR039760">
    <property type="entry name" value="MOFRL_protein"/>
</dbReference>
<dbReference type="FunFam" id="3.40.50.10180:FF:000001">
    <property type="entry name" value="Glycerate kinase"/>
    <property type="match status" value="1"/>
</dbReference>
<name>A0A419F0A2_9BACT</name>
<evidence type="ECO:0000256" key="1">
    <source>
        <dbReference type="ARBA" id="ARBA00001946"/>
    </source>
</evidence>
<gene>
    <name evidence="12" type="ORF">C4532_07930</name>
</gene>
<dbReference type="GO" id="GO:0005737">
    <property type="term" value="C:cytoplasm"/>
    <property type="evidence" value="ECO:0007669"/>
    <property type="project" value="TreeGrafter"/>
</dbReference>
<comment type="cofactor">
    <cofactor evidence="1">
        <name>Mg(2+)</name>
        <dbReference type="ChEBI" id="CHEBI:18420"/>
    </cofactor>
</comment>
<dbReference type="AlphaFoldDB" id="A0A419F0A2"/>
<dbReference type="GO" id="GO:0043798">
    <property type="term" value="F:glycerate 2-kinase activity"/>
    <property type="evidence" value="ECO:0007669"/>
    <property type="project" value="UniProtKB-EC"/>
</dbReference>
<reference evidence="12 13" key="1">
    <citation type="journal article" date="2017" name="ISME J.">
        <title>Energy and carbon metabolisms in a deep terrestrial subsurface fluid microbial community.</title>
        <authorList>
            <person name="Momper L."/>
            <person name="Jungbluth S.P."/>
            <person name="Lee M.D."/>
            <person name="Amend J.P."/>
        </authorList>
    </citation>
    <scope>NUCLEOTIDE SEQUENCE [LARGE SCALE GENOMIC DNA]</scope>
    <source>
        <strain evidence="12">SURF_17</strain>
    </source>
</reference>
<keyword evidence="4" id="KW-0808">Transferase</keyword>
<comment type="catalytic activity">
    <reaction evidence="8">
        <text>(R)-glycerate + ATP = (2R)-2-phosphoglycerate + ADP + H(+)</text>
        <dbReference type="Rhea" id="RHEA:27377"/>
        <dbReference type="ChEBI" id="CHEBI:15378"/>
        <dbReference type="ChEBI" id="CHEBI:16659"/>
        <dbReference type="ChEBI" id="CHEBI:30616"/>
        <dbReference type="ChEBI" id="CHEBI:58289"/>
        <dbReference type="ChEBI" id="CHEBI:456216"/>
        <dbReference type="EC" id="2.7.1.165"/>
    </reaction>
</comment>
<dbReference type="PANTHER" id="PTHR12227">
    <property type="entry name" value="GLYCERATE KINASE"/>
    <property type="match status" value="1"/>
</dbReference>
<dbReference type="InterPro" id="IPR007835">
    <property type="entry name" value="MOFRL"/>
</dbReference>
<dbReference type="Proteomes" id="UP000285961">
    <property type="component" value="Unassembled WGS sequence"/>
</dbReference>
<feature type="domain" description="MOFRL" evidence="10">
    <location>
        <begin position="334"/>
        <end position="439"/>
    </location>
</feature>
<evidence type="ECO:0000256" key="9">
    <source>
        <dbReference type="ARBA" id="ARBA00066758"/>
    </source>
</evidence>
<evidence type="ECO:0000256" key="6">
    <source>
        <dbReference type="ARBA" id="ARBA00022777"/>
    </source>
</evidence>
<dbReference type="Pfam" id="PF05161">
    <property type="entry name" value="MOFRL"/>
    <property type="match status" value="1"/>
</dbReference>
<dbReference type="Pfam" id="PF13660">
    <property type="entry name" value="DUF4147"/>
    <property type="match status" value="1"/>
</dbReference>
<comment type="subunit">
    <text evidence="3">Homodimer.</text>
</comment>
<evidence type="ECO:0000313" key="13">
    <source>
        <dbReference type="Proteomes" id="UP000285961"/>
    </source>
</evidence>
<accession>A0A419F0A2</accession>
<dbReference type="SUPFAM" id="SSF82544">
    <property type="entry name" value="GckA/TtuD-like"/>
    <property type="match status" value="1"/>
</dbReference>
<keyword evidence="6 12" id="KW-0418">Kinase</keyword>
<dbReference type="InterPro" id="IPR025286">
    <property type="entry name" value="MOFRL_assoc_dom"/>
</dbReference>
<evidence type="ECO:0000259" key="10">
    <source>
        <dbReference type="Pfam" id="PF05161"/>
    </source>
</evidence>
<dbReference type="Gene3D" id="3.40.50.10180">
    <property type="entry name" value="Glycerate kinase, MOFRL-like N-terminal domain"/>
    <property type="match status" value="1"/>
</dbReference>
<dbReference type="GO" id="GO:0005524">
    <property type="term" value="F:ATP binding"/>
    <property type="evidence" value="ECO:0007669"/>
    <property type="project" value="UniProtKB-KW"/>
</dbReference>
<dbReference type="Gene3D" id="3.40.1480.10">
    <property type="entry name" value="MOFRL domain"/>
    <property type="match status" value="1"/>
</dbReference>
<keyword evidence="5" id="KW-0547">Nucleotide-binding</keyword>
<evidence type="ECO:0000256" key="4">
    <source>
        <dbReference type="ARBA" id="ARBA00022679"/>
    </source>
</evidence>
<comment type="caution">
    <text evidence="12">The sequence shown here is derived from an EMBL/GenBank/DDBJ whole genome shotgun (WGS) entry which is preliminary data.</text>
</comment>
<dbReference type="FunFam" id="3.40.1480.10:FF:000003">
    <property type="entry name" value="D-glycerate 2-kinase"/>
    <property type="match status" value="1"/>
</dbReference>
<dbReference type="InterPro" id="IPR037035">
    <property type="entry name" value="GK-like_C_sf"/>
</dbReference>
<dbReference type="GO" id="GO:0008887">
    <property type="term" value="F:glycerate kinase activity"/>
    <property type="evidence" value="ECO:0007669"/>
    <property type="project" value="InterPro"/>
</dbReference>